<accession>A0A7K3VQF9</accession>
<dbReference type="EMBL" id="WUFV01000029">
    <property type="protein sequence ID" value="NEK19415.1"/>
    <property type="molecule type" value="Genomic_DNA"/>
</dbReference>
<proteinExistence type="predicted"/>
<dbReference type="AlphaFoldDB" id="A0A7K3VQF9"/>
<protein>
    <submittedName>
        <fullName evidence="1">Uncharacterized protein</fullName>
    </submittedName>
</protein>
<evidence type="ECO:0000313" key="1">
    <source>
        <dbReference type="EMBL" id="NEK19415.1"/>
    </source>
</evidence>
<dbReference type="Proteomes" id="UP000471705">
    <property type="component" value="Unassembled WGS sequence"/>
</dbReference>
<sequence length="51" mass="5398">MVGSAESHPRDTADIQDRDGASVVLEAISQTLALAQSCIAKIAKFTLQIVK</sequence>
<evidence type="ECO:0000313" key="2">
    <source>
        <dbReference type="Proteomes" id="UP000471705"/>
    </source>
</evidence>
<dbReference type="RefSeq" id="WP_164049532.1">
    <property type="nucleotide sequence ID" value="NZ_JBGEXM010000008.1"/>
</dbReference>
<reference evidence="1 2" key="1">
    <citation type="submission" date="2019-12" db="EMBL/GenBank/DDBJ databases">
        <title>Rhizobium genotypes associated with high levels of biological nitrogen fixation by grain legumes in a temperate-maritime cropping system.</title>
        <authorList>
            <person name="Maluk M."/>
            <person name="Francesc Ferrando Molina F."/>
            <person name="Lopez Del Egido L."/>
            <person name="Lafos M."/>
            <person name="Langarica-Fuentes A."/>
            <person name="Gebre Yohannes G."/>
            <person name="Young M.W."/>
            <person name="Martin P."/>
            <person name="Gantlett R."/>
            <person name="Kenicer G."/>
            <person name="Hawes C."/>
            <person name="Begg G.S."/>
            <person name="Quilliam R.S."/>
            <person name="Squire G.R."/>
            <person name="Poole P.S."/>
            <person name="Young P.W."/>
            <person name="Iannetta P.M."/>
            <person name="James E.K."/>
        </authorList>
    </citation>
    <scope>NUCLEOTIDE SEQUENCE [LARGE SCALE GENOMIC DNA]</scope>
    <source>
        <strain evidence="1 2">JHI54</strain>
    </source>
</reference>
<name>A0A7K3VQF9_RHILE</name>
<gene>
    <name evidence="1" type="ORF">GR257_32070</name>
</gene>
<comment type="caution">
    <text evidence="1">The sequence shown here is derived from an EMBL/GenBank/DDBJ whole genome shotgun (WGS) entry which is preliminary data.</text>
</comment>
<organism evidence="1 2">
    <name type="scientific">Rhizobium leguminosarum</name>
    <dbReference type="NCBI Taxonomy" id="384"/>
    <lineage>
        <taxon>Bacteria</taxon>
        <taxon>Pseudomonadati</taxon>
        <taxon>Pseudomonadota</taxon>
        <taxon>Alphaproteobacteria</taxon>
        <taxon>Hyphomicrobiales</taxon>
        <taxon>Rhizobiaceae</taxon>
        <taxon>Rhizobium/Agrobacterium group</taxon>
        <taxon>Rhizobium</taxon>
    </lineage>
</organism>